<dbReference type="EMBL" id="JAPTSV010000016">
    <property type="protein sequence ID" value="KAJ1519529.1"/>
    <property type="molecule type" value="Genomic_DNA"/>
</dbReference>
<protein>
    <submittedName>
        <fullName evidence="2">Uncharacterized protein</fullName>
    </submittedName>
</protein>
<feature type="compositionally biased region" description="Basic and acidic residues" evidence="1">
    <location>
        <begin position="43"/>
        <end position="52"/>
    </location>
</feature>
<proteinExistence type="predicted"/>
<organism evidence="2 3">
    <name type="scientific">Megalurothrips usitatus</name>
    <name type="common">bean blossom thrips</name>
    <dbReference type="NCBI Taxonomy" id="439358"/>
    <lineage>
        <taxon>Eukaryota</taxon>
        <taxon>Metazoa</taxon>
        <taxon>Ecdysozoa</taxon>
        <taxon>Arthropoda</taxon>
        <taxon>Hexapoda</taxon>
        <taxon>Insecta</taxon>
        <taxon>Pterygota</taxon>
        <taxon>Neoptera</taxon>
        <taxon>Paraneoptera</taxon>
        <taxon>Thysanoptera</taxon>
        <taxon>Terebrantia</taxon>
        <taxon>Thripoidea</taxon>
        <taxon>Thripidae</taxon>
        <taxon>Megalurothrips</taxon>
    </lineage>
</organism>
<dbReference type="Proteomes" id="UP001075354">
    <property type="component" value="Chromosome 16"/>
</dbReference>
<dbReference type="AlphaFoldDB" id="A0AAV7X470"/>
<feature type="region of interest" description="Disordered" evidence="1">
    <location>
        <begin position="43"/>
        <end position="112"/>
    </location>
</feature>
<comment type="caution">
    <text evidence="2">The sequence shown here is derived from an EMBL/GenBank/DDBJ whole genome shotgun (WGS) entry which is preliminary data.</text>
</comment>
<name>A0AAV7X470_9NEOP</name>
<keyword evidence="3" id="KW-1185">Reference proteome</keyword>
<sequence length="112" mass="12024">MTLDKRAAIAAEDFGRARTLKTTVDQLRERLYKELAVDDLLEKDGPVAKNDESPEDEAVDGGAPLKADLLREAMPAVTPEPGPRTAPASPLHCGLHRSTATPSPTPTTPARR</sequence>
<evidence type="ECO:0000256" key="1">
    <source>
        <dbReference type="SAM" id="MobiDB-lite"/>
    </source>
</evidence>
<evidence type="ECO:0000313" key="3">
    <source>
        <dbReference type="Proteomes" id="UP001075354"/>
    </source>
</evidence>
<gene>
    <name evidence="2" type="ORF">ONE63_004810</name>
</gene>
<accession>A0AAV7X470</accession>
<evidence type="ECO:0000313" key="2">
    <source>
        <dbReference type="EMBL" id="KAJ1519529.1"/>
    </source>
</evidence>
<feature type="compositionally biased region" description="Pro residues" evidence="1">
    <location>
        <begin position="103"/>
        <end position="112"/>
    </location>
</feature>
<reference evidence="2" key="1">
    <citation type="submission" date="2022-12" db="EMBL/GenBank/DDBJ databases">
        <title>Chromosome-level genome assembly of the bean flower thrips Megalurothrips usitatus.</title>
        <authorList>
            <person name="Ma L."/>
            <person name="Liu Q."/>
            <person name="Li H."/>
            <person name="Cai W."/>
        </authorList>
    </citation>
    <scope>NUCLEOTIDE SEQUENCE</scope>
    <source>
        <strain evidence="2">Cailab_2022a</strain>
    </source>
</reference>